<name>A0AAD5XHK6_9FUNG</name>
<feature type="chain" id="PRO_5042162174" evidence="2">
    <location>
        <begin position="20"/>
        <end position="236"/>
    </location>
</feature>
<keyword evidence="2" id="KW-0732">Signal</keyword>
<evidence type="ECO:0000256" key="2">
    <source>
        <dbReference type="SAM" id="SignalP"/>
    </source>
</evidence>
<dbReference type="Proteomes" id="UP001211907">
    <property type="component" value="Unassembled WGS sequence"/>
</dbReference>
<accession>A0AAD5XHK6</accession>
<evidence type="ECO:0000313" key="3">
    <source>
        <dbReference type="EMBL" id="KAJ3127847.1"/>
    </source>
</evidence>
<evidence type="ECO:0000256" key="1">
    <source>
        <dbReference type="SAM" id="MobiDB-lite"/>
    </source>
</evidence>
<organism evidence="3 4">
    <name type="scientific">Physocladia obscura</name>
    <dbReference type="NCBI Taxonomy" id="109957"/>
    <lineage>
        <taxon>Eukaryota</taxon>
        <taxon>Fungi</taxon>
        <taxon>Fungi incertae sedis</taxon>
        <taxon>Chytridiomycota</taxon>
        <taxon>Chytridiomycota incertae sedis</taxon>
        <taxon>Chytridiomycetes</taxon>
        <taxon>Chytridiales</taxon>
        <taxon>Chytriomycetaceae</taxon>
        <taxon>Physocladia</taxon>
    </lineage>
</organism>
<feature type="non-terminal residue" evidence="3">
    <location>
        <position position="236"/>
    </location>
</feature>
<gene>
    <name evidence="3" type="ORF">HK100_009520</name>
</gene>
<comment type="caution">
    <text evidence="3">The sequence shown here is derived from an EMBL/GenBank/DDBJ whole genome shotgun (WGS) entry which is preliminary data.</text>
</comment>
<keyword evidence="4" id="KW-1185">Reference proteome</keyword>
<evidence type="ECO:0000313" key="4">
    <source>
        <dbReference type="Proteomes" id="UP001211907"/>
    </source>
</evidence>
<feature type="signal peptide" evidence="2">
    <location>
        <begin position="1"/>
        <end position="19"/>
    </location>
</feature>
<dbReference type="AlphaFoldDB" id="A0AAD5XHK6"/>
<proteinExistence type="predicted"/>
<feature type="region of interest" description="Disordered" evidence="1">
    <location>
        <begin position="215"/>
        <end position="236"/>
    </location>
</feature>
<reference evidence="3" key="1">
    <citation type="submission" date="2020-05" db="EMBL/GenBank/DDBJ databases">
        <title>Phylogenomic resolution of chytrid fungi.</title>
        <authorList>
            <person name="Stajich J.E."/>
            <person name="Amses K."/>
            <person name="Simmons R."/>
            <person name="Seto K."/>
            <person name="Myers J."/>
            <person name="Bonds A."/>
            <person name="Quandt C.A."/>
            <person name="Barry K."/>
            <person name="Liu P."/>
            <person name="Grigoriev I."/>
            <person name="Longcore J.E."/>
            <person name="James T.Y."/>
        </authorList>
    </citation>
    <scope>NUCLEOTIDE SEQUENCE</scope>
    <source>
        <strain evidence="3">JEL0513</strain>
    </source>
</reference>
<sequence length="236" mass="25644">MLSSFKLPIVLLLAASVSAAPTPENTDAVSQNSACAPSSSIATFLGFAKQLQLLQTSVTADSNESTMRQITALQDLNSMSGLATRIAQLQRILDAISMDISTPSMLSYVQQVITSQILALQGFRAVLVAQVSDLQKSAAEITETTEKNAIMVQIDALRFGDGTNNADRSSDGNWEKRGAEKAGEIAGNKLDKKDWYNNRNNWGDRHGWGYHNNGNSWDRSGDRGWGSSHWNGHDGR</sequence>
<dbReference type="EMBL" id="JADGJH010000491">
    <property type="protein sequence ID" value="KAJ3127847.1"/>
    <property type="molecule type" value="Genomic_DNA"/>
</dbReference>
<protein>
    <submittedName>
        <fullName evidence="3">Uncharacterized protein</fullName>
    </submittedName>
</protein>